<feature type="transmembrane region" description="Helical" evidence="2">
    <location>
        <begin position="403"/>
        <end position="421"/>
    </location>
</feature>
<feature type="transmembrane region" description="Helical" evidence="2">
    <location>
        <begin position="200"/>
        <end position="218"/>
    </location>
</feature>
<name>A0AAN0IU25_AMPQE</name>
<keyword evidence="2" id="KW-1133">Transmembrane helix</keyword>
<dbReference type="InterPro" id="IPR051951">
    <property type="entry name" value="UNC-93_regulatory"/>
</dbReference>
<keyword evidence="4" id="KW-1185">Reference proteome</keyword>
<reference evidence="3" key="2">
    <citation type="submission" date="2024-06" db="UniProtKB">
        <authorList>
            <consortium name="EnsemblMetazoa"/>
        </authorList>
    </citation>
    <scope>IDENTIFICATION</scope>
</reference>
<dbReference type="PANTHER" id="PTHR19444:SF13">
    <property type="entry name" value="PROTEIN UNC-93 HOMOLOG A"/>
    <property type="match status" value="1"/>
</dbReference>
<dbReference type="Gene3D" id="1.20.1250.20">
    <property type="entry name" value="MFS general substrate transporter like domains"/>
    <property type="match status" value="1"/>
</dbReference>
<feature type="transmembrane region" description="Helical" evidence="2">
    <location>
        <begin position="442"/>
        <end position="461"/>
    </location>
</feature>
<dbReference type="KEGG" id="aqu:105316611"/>
<feature type="transmembrane region" description="Helical" evidence="2">
    <location>
        <begin position="159"/>
        <end position="179"/>
    </location>
</feature>
<protein>
    <submittedName>
        <fullName evidence="3">Uncharacterized protein</fullName>
    </submittedName>
</protein>
<comment type="similarity">
    <text evidence="1">Belongs to the unc-93 family.</text>
</comment>
<sequence>MPYIEMEVEMEQVNSSTNNSLIVNDLQTEQLSPQELKEFVLQDSIGTRRPSVLEKESETCQCCTLKPKGRAYKNVIGAGVSFTLTFSALIALISLQSSLNEAEGLGYGHLIVYNVVFIVFGLFTSSVINFLGTKYSIILAYFFSLAYAVANFYPQWYTLVPAAVCGGIAQCIMHAGNSIHVTNMAIKYAPALNEKTDHLIAFYNGIITMFFKLSYIPGNLATTAILFSERISAGKDIIDTSLEPICNNTDAANLDQTYVYILMSSFVLINIAAIAIAFLFIDHPGTKPRRGNALKFYIKDPVVSTLKMFTEWKMCLLVLMMPLPAFLTASILGIVLKFLISDCIGVHWVGLMTMGYGICSALSAVVTGRLFRYVPPFLMVYFFSAVMLGTTLFLLFWERRPSYLVPFLPLLILGLSEGMWFNIPPTLVGILFPKNKVPAFTAIRMSLGIGYTAGVGVPLLAPIDVSFWIAISLIVVSVVSYSILVFITHSREQLFPLCYRKKSN</sequence>
<dbReference type="PANTHER" id="PTHR19444">
    <property type="entry name" value="UNC-93 RELATED"/>
    <property type="match status" value="1"/>
</dbReference>
<dbReference type="RefSeq" id="XP_011409953.2">
    <property type="nucleotide sequence ID" value="XM_011411651.2"/>
</dbReference>
<dbReference type="SUPFAM" id="SSF103473">
    <property type="entry name" value="MFS general substrate transporter"/>
    <property type="match status" value="1"/>
</dbReference>
<keyword evidence="2" id="KW-0472">Membrane</keyword>
<feature type="transmembrane region" description="Helical" evidence="2">
    <location>
        <begin position="258"/>
        <end position="281"/>
    </location>
</feature>
<reference evidence="4" key="1">
    <citation type="journal article" date="2010" name="Nature">
        <title>The Amphimedon queenslandica genome and the evolution of animal complexity.</title>
        <authorList>
            <person name="Srivastava M."/>
            <person name="Simakov O."/>
            <person name="Chapman J."/>
            <person name="Fahey B."/>
            <person name="Gauthier M.E."/>
            <person name="Mitros T."/>
            <person name="Richards G.S."/>
            <person name="Conaco C."/>
            <person name="Dacre M."/>
            <person name="Hellsten U."/>
            <person name="Larroux C."/>
            <person name="Putnam N.H."/>
            <person name="Stanke M."/>
            <person name="Adamska M."/>
            <person name="Darling A."/>
            <person name="Degnan S.M."/>
            <person name="Oakley T.H."/>
            <person name="Plachetzki D.C."/>
            <person name="Zhai Y."/>
            <person name="Adamski M."/>
            <person name="Calcino A."/>
            <person name="Cummins S.F."/>
            <person name="Goodstein D.M."/>
            <person name="Harris C."/>
            <person name="Jackson D.J."/>
            <person name="Leys S.P."/>
            <person name="Shu S."/>
            <person name="Woodcroft B.J."/>
            <person name="Vervoort M."/>
            <person name="Kosik K.S."/>
            <person name="Manning G."/>
            <person name="Degnan B.M."/>
            <person name="Rokhsar D.S."/>
        </authorList>
    </citation>
    <scope>NUCLEOTIDE SEQUENCE [LARGE SCALE GENOMIC DNA]</scope>
</reference>
<dbReference type="EnsemblMetazoa" id="XM_011411651.2">
    <property type="protein sequence ID" value="XP_011409953.2"/>
    <property type="gene ID" value="LOC105316611"/>
</dbReference>
<feature type="transmembrane region" description="Helical" evidence="2">
    <location>
        <begin position="378"/>
        <end position="397"/>
    </location>
</feature>
<feature type="transmembrane region" description="Helical" evidence="2">
    <location>
        <begin position="135"/>
        <end position="153"/>
    </location>
</feature>
<evidence type="ECO:0000256" key="2">
    <source>
        <dbReference type="SAM" id="Phobius"/>
    </source>
</evidence>
<feature type="transmembrane region" description="Helical" evidence="2">
    <location>
        <begin position="467"/>
        <end position="487"/>
    </location>
</feature>
<dbReference type="InterPro" id="IPR036259">
    <property type="entry name" value="MFS_trans_sf"/>
</dbReference>
<proteinExistence type="inferred from homology"/>
<evidence type="ECO:0000313" key="3">
    <source>
        <dbReference type="EnsemblMetazoa" id="XP_011409953.2"/>
    </source>
</evidence>
<dbReference type="AlphaFoldDB" id="A0AAN0IU25"/>
<feature type="transmembrane region" description="Helical" evidence="2">
    <location>
        <begin position="107"/>
        <end position="128"/>
    </location>
</feature>
<evidence type="ECO:0000313" key="4">
    <source>
        <dbReference type="Proteomes" id="UP000007879"/>
    </source>
</evidence>
<evidence type="ECO:0000256" key="1">
    <source>
        <dbReference type="ARBA" id="ARBA00009172"/>
    </source>
</evidence>
<organism evidence="3 4">
    <name type="scientific">Amphimedon queenslandica</name>
    <name type="common">Sponge</name>
    <dbReference type="NCBI Taxonomy" id="400682"/>
    <lineage>
        <taxon>Eukaryota</taxon>
        <taxon>Metazoa</taxon>
        <taxon>Porifera</taxon>
        <taxon>Demospongiae</taxon>
        <taxon>Heteroscleromorpha</taxon>
        <taxon>Haplosclerida</taxon>
        <taxon>Niphatidae</taxon>
        <taxon>Amphimedon</taxon>
    </lineage>
</organism>
<dbReference type="GeneID" id="105316611"/>
<keyword evidence="2" id="KW-0812">Transmembrane</keyword>
<feature type="transmembrane region" description="Helical" evidence="2">
    <location>
        <begin position="75"/>
        <end position="95"/>
    </location>
</feature>
<feature type="transmembrane region" description="Helical" evidence="2">
    <location>
        <begin position="316"/>
        <end position="340"/>
    </location>
</feature>
<dbReference type="Proteomes" id="UP000007879">
    <property type="component" value="Unassembled WGS sequence"/>
</dbReference>
<feature type="transmembrane region" description="Helical" evidence="2">
    <location>
        <begin position="346"/>
        <end position="366"/>
    </location>
</feature>
<accession>A0AAN0IU25</accession>